<evidence type="ECO:0000256" key="1">
    <source>
        <dbReference type="SAM" id="Phobius"/>
    </source>
</evidence>
<feature type="non-terminal residue" evidence="2">
    <location>
        <position position="1"/>
    </location>
</feature>
<feature type="transmembrane region" description="Helical" evidence="1">
    <location>
        <begin position="12"/>
        <end position="30"/>
    </location>
</feature>
<dbReference type="Proteomes" id="UP000824469">
    <property type="component" value="Unassembled WGS sequence"/>
</dbReference>
<proteinExistence type="predicted"/>
<name>A0AA38FF61_TAXCH</name>
<protein>
    <submittedName>
        <fullName evidence="2">Uncharacterized protein</fullName>
    </submittedName>
</protein>
<keyword evidence="1" id="KW-1133">Transmembrane helix</keyword>
<accession>A0AA38FF61</accession>
<evidence type="ECO:0000313" key="2">
    <source>
        <dbReference type="EMBL" id="KAH9303954.1"/>
    </source>
</evidence>
<reference evidence="2 3" key="1">
    <citation type="journal article" date="2021" name="Nat. Plants">
        <title>The Taxus genome provides insights into paclitaxel biosynthesis.</title>
        <authorList>
            <person name="Xiong X."/>
            <person name="Gou J."/>
            <person name="Liao Q."/>
            <person name="Li Y."/>
            <person name="Zhou Q."/>
            <person name="Bi G."/>
            <person name="Li C."/>
            <person name="Du R."/>
            <person name="Wang X."/>
            <person name="Sun T."/>
            <person name="Guo L."/>
            <person name="Liang H."/>
            <person name="Lu P."/>
            <person name="Wu Y."/>
            <person name="Zhang Z."/>
            <person name="Ro D.K."/>
            <person name="Shang Y."/>
            <person name="Huang S."/>
            <person name="Yan J."/>
        </authorList>
    </citation>
    <scope>NUCLEOTIDE SEQUENCE [LARGE SCALE GENOMIC DNA]</scope>
    <source>
        <strain evidence="2">Ta-2019</strain>
    </source>
</reference>
<gene>
    <name evidence="2" type="ORF">KI387_008358</name>
</gene>
<dbReference type="EMBL" id="JAHRHJ020000008">
    <property type="protein sequence ID" value="KAH9303954.1"/>
    <property type="molecule type" value="Genomic_DNA"/>
</dbReference>
<feature type="non-terminal residue" evidence="2">
    <location>
        <position position="60"/>
    </location>
</feature>
<comment type="caution">
    <text evidence="2">The sequence shown here is derived from an EMBL/GenBank/DDBJ whole genome shotgun (WGS) entry which is preliminary data.</text>
</comment>
<keyword evidence="1" id="KW-0472">Membrane</keyword>
<sequence>GPPVVIELEIPPFLQVYIAYLINAGIILILKSSHTWRSCAKWITPQRGTGQHTKHPAAIL</sequence>
<organism evidence="2 3">
    <name type="scientific">Taxus chinensis</name>
    <name type="common">Chinese yew</name>
    <name type="synonym">Taxus wallichiana var. chinensis</name>
    <dbReference type="NCBI Taxonomy" id="29808"/>
    <lineage>
        <taxon>Eukaryota</taxon>
        <taxon>Viridiplantae</taxon>
        <taxon>Streptophyta</taxon>
        <taxon>Embryophyta</taxon>
        <taxon>Tracheophyta</taxon>
        <taxon>Spermatophyta</taxon>
        <taxon>Pinopsida</taxon>
        <taxon>Pinidae</taxon>
        <taxon>Conifers II</taxon>
        <taxon>Cupressales</taxon>
        <taxon>Taxaceae</taxon>
        <taxon>Taxus</taxon>
    </lineage>
</organism>
<keyword evidence="3" id="KW-1185">Reference proteome</keyword>
<keyword evidence="1" id="KW-0812">Transmembrane</keyword>
<evidence type="ECO:0000313" key="3">
    <source>
        <dbReference type="Proteomes" id="UP000824469"/>
    </source>
</evidence>
<dbReference type="AlphaFoldDB" id="A0AA38FF61"/>